<evidence type="ECO:0000313" key="4">
    <source>
        <dbReference type="Proteomes" id="UP000273978"/>
    </source>
</evidence>
<comment type="caution">
    <text evidence="3">The sequence shown here is derived from an EMBL/GenBank/DDBJ whole genome shotgun (WGS) entry which is preliminary data.</text>
</comment>
<dbReference type="InterPro" id="IPR011659">
    <property type="entry name" value="WD40"/>
</dbReference>
<reference evidence="3 4" key="1">
    <citation type="submission" date="2018-10" db="EMBL/GenBank/DDBJ databases">
        <title>Cultivation of a novel Methanohalophilus strain from Kebrit Deep of the Red Sea and a genomic comparison of members of the genus Methanohalophilus.</title>
        <authorList>
            <person name="Guan Y."/>
            <person name="Ngugi D.K."/>
            <person name="Stingl U."/>
        </authorList>
    </citation>
    <scope>NUCLEOTIDE SEQUENCE [LARGE SCALE GENOMIC DNA]</scope>
    <source>
        <strain evidence="3 4">DSM 10369</strain>
    </source>
</reference>
<evidence type="ECO:0000259" key="2">
    <source>
        <dbReference type="Pfam" id="PF16472"/>
    </source>
</evidence>
<feature type="domain" description="Prolow-density lipoprotein receptor-related protein 1-like beta-propeller" evidence="2">
    <location>
        <begin position="213"/>
        <end position="325"/>
    </location>
</feature>
<name>A0A3M9L527_9EURY</name>
<accession>A0A3M9L527</accession>
<dbReference type="Pfam" id="PF07676">
    <property type="entry name" value="PD40"/>
    <property type="match status" value="2"/>
</dbReference>
<evidence type="ECO:0000256" key="1">
    <source>
        <dbReference type="ARBA" id="ARBA00009820"/>
    </source>
</evidence>
<dbReference type="PANTHER" id="PTHR36842:SF1">
    <property type="entry name" value="PROTEIN TOLB"/>
    <property type="match status" value="1"/>
</dbReference>
<proteinExistence type="inferred from homology"/>
<dbReference type="InterPro" id="IPR032485">
    <property type="entry name" value="LRP1-like_beta_prop"/>
</dbReference>
<evidence type="ECO:0000313" key="3">
    <source>
        <dbReference type="EMBL" id="RNI08187.1"/>
    </source>
</evidence>
<dbReference type="PANTHER" id="PTHR36842">
    <property type="entry name" value="PROTEIN TOLB HOMOLOG"/>
    <property type="match status" value="1"/>
</dbReference>
<organism evidence="3 4">
    <name type="scientific">Methanohalophilus euhalobius</name>
    <dbReference type="NCBI Taxonomy" id="51203"/>
    <lineage>
        <taxon>Archaea</taxon>
        <taxon>Methanobacteriati</taxon>
        <taxon>Methanobacteriota</taxon>
        <taxon>Stenosarchaea group</taxon>
        <taxon>Methanomicrobia</taxon>
        <taxon>Methanosarcinales</taxon>
        <taxon>Methanosarcinaceae</taxon>
        <taxon>Methanohalophilus</taxon>
    </lineage>
</organism>
<dbReference type="Gene3D" id="2.120.10.30">
    <property type="entry name" value="TolB, C-terminal domain"/>
    <property type="match status" value="2"/>
</dbReference>
<dbReference type="Proteomes" id="UP000273978">
    <property type="component" value="Unassembled WGS sequence"/>
</dbReference>
<dbReference type="InterPro" id="IPR011042">
    <property type="entry name" value="6-blade_b-propeller_TolB-like"/>
</dbReference>
<gene>
    <name evidence="3" type="ORF">EDD83_07030</name>
</gene>
<dbReference type="Pfam" id="PF16472">
    <property type="entry name" value="DUF5050"/>
    <property type="match status" value="1"/>
</dbReference>
<protein>
    <recommendedName>
        <fullName evidence="2">Prolow-density lipoprotein receptor-related protein 1-like beta-propeller domain-containing protein</fullName>
    </recommendedName>
</protein>
<sequence>MHLVNYTHIRQRSFMNDNKINYVYILLLCTGSIKMNLKHLLCFATLILFFIASPCNADENTFAIENSTHNFAPYWSPDGTYIAYSSSTGNSLENLSACLSKADGTDKEKLTSGDESGGFFFDPWSPEGNLLLYISNLTGNYELWTMHPDGSGKRKLTEGAFLENYLLGLRGWKADWSPDGSKIVYVSAASENGDIWDMVEKEDGTKQRMLNKSNICKDSDIWIINSDGSENTKLTDSNGPYLEPQWQPEGDLIAYVSNNPETEGIWIMETDGSGKSRIFKGKAYDIAWSPDGAEIAYVRAGNNHTTSLWVMNADGSNQRKITNNSGYFKAYSFPAWSPDADKIVFNYGDIGEYGIWITDHKGNEKLQVGRGFMPQWSPEGNKIACTSTKNKRRSISMIELDEKSLPDSTKMAEKSPSFGLLESIIILSARFIMHKK</sequence>
<dbReference type="SUPFAM" id="SSF82171">
    <property type="entry name" value="DPP6 N-terminal domain-like"/>
    <property type="match status" value="1"/>
</dbReference>
<dbReference type="AlphaFoldDB" id="A0A3M9L527"/>
<comment type="similarity">
    <text evidence="1">Belongs to the TolB family.</text>
</comment>
<dbReference type="EMBL" id="RJJF01000017">
    <property type="protein sequence ID" value="RNI08187.1"/>
    <property type="molecule type" value="Genomic_DNA"/>
</dbReference>